<comment type="similarity">
    <text evidence="2">Belongs to the SEC2 family.</text>
</comment>
<dbReference type="SUPFAM" id="SSF144284">
    <property type="entry name" value="Sec2 N-terminal region"/>
    <property type="match status" value="1"/>
</dbReference>
<evidence type="ECO:0000313" key="4">
    <source>
        <dbReference type="EMBL" id="KAK7576287.1"/>
    </source>
</evidence>
<accession>A0AAN9XZF9</accession>
<evidence type="ECO:0000256" key="1">
    <source>
        <dbReference type="ARBA" id="ARBA00023054"/>
    </source>
</evidence>
<gene>
    <name evidence="4" type="ORF">V9T40_012573</name>
</gene>
<evidence type="ECO:0000256" key="3">
    <source>
        <dbReference type="SAM" id="Coils"/>
    </source>
</evidence>
<dbReference type="EMBL" id="JBBCAQ010000036">
    <property type="protein sequence ID" value="KAK7576287.1"/>
    <property type="molecule type" value="Genomic_DNA"/>
</dbReference>
<proteinExistence type="inferred from homology"/>
<keyword evidence="1 3" id="KW-0175">Coiled coil</keyword>
<keyword evidence="5" id="KW-1185">Reference proteome</keyword>
<dbReference type="Gene3D" id="1.20.5.4880">
    <property type="match status" value="1"/>
</dbReference>
<dbReference type="InterPro" id="IPR040351">
    <property type="entry name" value="RAB3IL/RAB3IP/Sec2"/>
</dbReference>
<organism evidence="4 5">
    <name type="scientific">Parthenolecanium corni</name>
    <dbReference type="NCBI Taxonomy" id="536013"/>
    <lineage>
        <taxon>Eukaryota</taxon>
        <taxon>Metazoa</taxon>
        <taxon>Ecdysozoa</taxon>
        <taxon>Arthropoda</taxon>
        <taxon>Hexapoda</taxon>
        <taxon>Insecta</taxon>
        <taxon>Pterygota</taxon>
        <taxon>Neoptera</taxon>
        <taxon>Paraneoptera</taxon>
        <taxon>Hemiptera</taxon>
        <taxon>Sternorrhyncha</taxon>
        <taxon>Coccoidea</taxon>
        <taxon>Coccidae</taxon>
        <taxon>Parthenolecanium</taxon>
    </lineage>
</organism>
<protein>
    <submittedName>
        <fullName evidence="4">Uncharacterized protein</fullName>
    </submittedName>
</protein>
<sequence length="209" mass="22968">MKVVCSPTILAKYDANNINELDIAYMNKLNGGLRANGDLKISARDNDLGGGGDDGPKTFIVGERRLQDTMTIADYGAADEGVLRTSEESSSETKALWPDDESICSATAESSPKTAKSAICANVSCASDSGLESAASSWDKSMTEEVKELALSKLEEELQDAREVLKLRDEEVGKLRKIRQDVENELLELTASLFQASFYYLCYTYRRRI</sequence>
<dbReference type="GO" id="GO:0070319">
    <property type="term" value="C:Golgi to plasma membrane transport vesicle"/>
    <property type="evidence" value="ECO:0007669"/>
    <property type="project" value="TreeGrafter"/>
</dbReference>
<dbReference type="PANTHER" id="PTHR14430:SF0">
    <property type="entry name" value="SEC2P DOMAIN-CONTAINING PROTEIN"/>
    <property type="match status" value="1"/>
</dbReference>
<dbReference type="PANTHER" id="PTHR14430">
    <property type="entry name" value="RABIN3-RELATED"/>
    <property type="match status" value="1"/>
</dbReference>
<comment type="caution">
    <text evidence="4">The sequence shown here is derived from an EMBL/GenBank/DDBJ whole genome shotgun (WGS) entry which is preliminary data.</text>
</comment>
<evidence type="ECO:0000313" key="5">
    <source>
        <dbReference type="Proteomes" id="UP001367676"/>
    </source>
</evidence>
<name>A0AAN9XZF9_9HEMI</name>
<dbReference type="GO" id="GO:0005085">
    <property type="term" value="F:guanyl-nucleotide exchange factor activity"/>
    <property type="evidence" value="ECO:0007669"/>
    <property type="project" value="InterPro"/>
</dbReference>
<feature type="coiled-coil region" evidence="3">
    <location>
        <begin position="144"/>
        <end position="171"/>
    </location>
</feature>
<dbReference type="AlphaFoldDB" id="A0AAN9XZF9"/>
<dbReference type="GO" id="GO:0006887">
    <property type="term" value="P:exocytosis"/>
    <property type="evidence" value="ECO:0007669"/>
    <property type="project" value="TreeGrafter"/>
</dbReference>
<dbReference type="Proteomes" id="UP001367676">
    <property type="component" value="Unassembled WGS sequence"/>
</dbReference>
<reference evidence="4 5" key="1">
    <citation type="submission" date="2024-03" db="EMBL/GenBank/DDBJ databases">
        <title>Adaptation during the transition from Ophiocordyceps entomopathogen to insect associate is accompanied by gene loss and intensified selection.</title>
        <authorList>
            <person name="Ward C.M."/>
            <person name="Onetto C.A."/>
            <person name="Borneman A.R."/>
        </authorList>
    </citation>
    <scope>NUCLEOTIDE SEQUENCE [LARGE SCALE GENOMIC DNA]</scope>
    <source>
        <strain evidence="4">AWRI1</strain>
        <tissue evidence="4">Single Adult Female</tissue>
    </source>
</reference>
<evidence type="ECO:0000256" key="2">
    <source>
        <dbReference type="ARBA" id="ARBA00025794"/>
    </source>
</evidence>